<dbReference type="PRINTS" id="PR00260">
    <property type="entry name" value="CHEMTRNSDUCR"/>
</dbReference>
<dbReference type="InterPro" id="IPR004090">
    <property type="entry name" value="Chemotax_Me-accpt_rcpt"/>
</dbReference>
<sequence>MFKDMTVKSKVILLPILATVAFVIMILVVLFMGNKNRALFDRIETGYYPALRLSQELQKSFGALHLVLEEVVTAGKIEELKTAEAIQDELIKKLESGKQNREIAASEIERMIGMFQDYYSEARQAALQGRGRGAFPDAVKAKYDDLAEKLNTVIRQNESVISAAFVQADNNERMLMVIIAIISFVCVVCLAGLSIALIISFTTPLGRAVDVANQVAQGEMTARIDVTSKDEVGQLLLALDVMISKFRQIITQVRSQADSLTSASSQVSASSQGVSKGTSEQAASVEEVTSSLEEMSASITQNADNSRQMEQMAVKGAKDAEESGKAVTETVDAMKEIAEKVSVIEEIAYQTNLLALNAAIEAARVGEHGRGFAVVATEVRKLAERSQTAAEEIGKVAGSSVKMAERAGEMLSALVPLIRKTAELVQEVAAASREQSSGVMQINKAMGQVDQVTQRNAAAAEELSSTAEEMSSQAIALQQLMAYFRFGKDEMGEQRQDLIETAPAHEREELLLQEAKDRAASLAGVKEGRRSEEGNGATPAEEHDHEFKRF</sequence>
<dbReference type="Pfam" id="PF00672">
    <property type="entry name" value="HAMP"/>
    <property type="match status" value="1"/>
</dbReference>
<comment type="subcellular location">
    <subcellularLocation>
        <location evidence="1">Membrane</location>
    </subcellularLocation>
</comment>
<keyword evidence="7" id="KW-0812">Transmembrane</keyword>
<dbReference type="GO" id="GO:0007165">
    <property type="term" value="P:signal transduction"/>
    <property type="evidence" value="ECO:0007669"/>
    <property type="project" value="UniProtKB-KW"/>
</dbReference>
<feature type="compositionally biased region" description="Polar residues" evidence="6">
    <location>
        <begin position="276"/>
        <end position="309"/>
    </location>
</feature>
<evidence type="ECO:0000259" key="9">
    <source>
        <dbReference type="PROSITE" id="PS50885"/>
    </source>
</evidence>
<dbReference type="GO" id="GO:0005886">
    <property type="term" value="C:plasma membrane"/>
    <property type="evidence" value="ECO:0007669"/>
    <property type="project" value="TreeGrafter"/>
</dbReference>
<keyword evidence="5" id="KW-0175">Coiled coil</keyword>
<dbReference type="RefSeq" id="WP_168061654.1">
    <property type="nucleotide sequence ID" value="NZ_VTOW01000003.1"/>
</dbReference>
<evidence type="ECO:0000256" key="6">
    <source>
        <dbReference type="SAM" id="MobiDB-lite"/>
    </source>
</evidence>
<dbReference type="InterPro" id="IPR051310">
    <property type="entry name" value="MCP_chemotaxis"/>
</dbReference>
<dbReference type="CDD" id="cd06225">
    <property type="entry name" value="HAMP"/>
    <property type="match status" value="1"/>
</dbReference>
<dbReference type="SMART" id="SM00304">
    <property type="entry name" value="HAMP"/>
    <property type="match status" value="1"/>
</dbReference>
<evidence type="ECO:0000256" key="5">
    <source>
        <dbReference type="SAM" id="Coils"/>
    </source>
</evidence>
<dbReference type="GO" id="GO:0004888">
    <property type="term" value="F:transmembrane signaling receptor activity"/>
    <property type="evidence" value="ECO:0007669"/>
    <property type="project" value="InterPro"/>
</dbReference>
<gene>
    <name evidence="10" type="ORF">MNODULE_15755</name>
</gene>
<keyword evidence="7" id="KW-1133">Transmembrane helix</keyword>
<keyword evidence="2" id="KW-0145">Chemotaxis</keyword>
<dbReference type="Proteomes" id="UP000534783">
    <property type="component" value="Unassembled WGS sequence"/>
</dbReference>
<evidence type="ECO:0000256" key="1">
    <source>
        <dbReference type="ARBA" id="ARBA00004370"/>
    </source>
</evidence>
<dbReference type="PANTHER" id="PTHR43531:SF11">
    <property type="entry name" value="METHYL-ACCEPTING CHEMOTAXIS PROTEIN 3"/>
    <property type="match status" value="1"/>
</dbReference>
<evidence type="ECO:0000256" key="2">
    <source>
        <dbReference type="ARBA" id="ARBA00022500"/>
    </source>
</evidence>
<dbReference type="EMBL" id="VTOW01000003">
    <property type="protein sequence ID" value="NKE72204.1"/>
    <property type="molecule type" value="Genomic_DNA"/>
</dbReference>
<keyword evidence="11" id="KW-1185">Reference proteome</keyword>
<evidence type="ECO:0000313" key="10">
    <source>
        <dbReference type="EMBL" id="NKE72204.1"/>
    </source>
</evidence>
<feature type="transmembrane region" description="Helical" evidence="7">
    <location>
        <begin position="12"/>
        <end position="32"/>
    </location>
</feature>
<dbReference type="InterPro" id="IPR004089">
    <property type="entry name" value="MCPsignal_dom"/>
</dbReference>
<feature type="domain" description="HAMP" evidence="9">
    <location>
        <begin position="199"/>
        <end position="251"/>
    </location>
</feature>
<dbReference type="InterPro" id="IPR003660">
    <property type="entry name" value="HAMP_dom"/>
</dbReference>
<dbReference type="AlphaFoldDB" id="A0A7X6IC87"/>
<evidence type="ECO:0000256" key="7">
    <source>
        <dbReference type="SAM" id="Phobius"/>
    </source>
</evidence>
<comment type="caution">
    <text evidence="10">The sequence shown here is derived from an EMBL/GenBank/DDBJ whole genome shotgun (WGS) entry which is preliminary data.</text>
</comment>
<dbReference type="PANTHER" id="PTHR43531">
    <property type="entry name" value="PROTEIN ICFG"/>
    <property type="match status" value="1"/>
</dbReference>
<name>A0A7X6IC87_9BACT</name>
<reference evidence="10 11" key="1">
    <citation type="journal article" date="2020" name="Nature">
        <title>Bacterial chemolithoautotrophy via manganese oxidation.</title>
        <authorList>
            <person name="Yu H."/>
            <person name="Leadbetter J.R."/>
        </authorList>
    </citation>
    <scope>NUCLEOTIDE SEQUENCE [LARGE SCALE GENOMIC DNA]</scope>
    <source>
        <strain evidence="10 11">Mn-1</strain>
    </source>
</reference>
<dbReference type="SMART" id="SM00283">
    <property type="entry name" value="MA"/>
    <property type="match status" value="1"/>
</dbReference>
<feature type="region of interest" description="Disordered" evidence="6">
    <location>
        <begin position="516"/>
        <end position="550"/>
    </location>
</feature>
<feature type="domain" description="Methyl-accepting transducer" evidence="8">
    <location>
        <begin position="256"/>
        <end position="471"/>
    </location>
</feature>
<proteinExistence type="inferred from homology"/>
<feature type="region of interest" description="Disordered" evidence="6">
    <location>
        <begin position="268"/>
        <end position="324"/>
    </location>
</feature>
<dbReference type="FunFam" id="1.10.287.950:FF:000001">
    <property type="entry name" value="Methyl-accepting chemotaxis sensory transducer"/>
    <property type="match status" value="1"/>
</dbReference>
<dbReference type="Gene3D" id="1.10.287.950">
    <property type="entry name" value="Methyl-accepting chemotaxis protein"/>
    <property type="match status" value="1"/>
</dbReference>
<evidence type="ECO:0000256" key="4">
    <source>
        <dbReference type="PROSITE-ProRule" id="PRU00284"/>
    </source>
</evidence>
<accession>A0A7X6IC87</accession>
<feature type="compositionally biased region" description="Basic and acidic residues" evidence="6">
    <location>
        <begin position="540"/>
        <end position="550"/>
    </location>
</feature>
<evidence type="ECO:0000313" key="11">
    <source>
        <dbReference type="Proteomes" id="UP000534783"/>
    </source>
</evidence>
<organism evidence="10 11">
    <name type="scientific">Candidatus Manganitrophus noduliformans</name>
    <dbReference type="NCBI Taxonomy" id="2606439"/>
    <lineage>
        <taxon>Bacteria</taxon>
        <taxon>Pseudomonadati</taxon>
        <taxon>Nitrospirota</taxon>
        <taxon>Nitrospiria</taxon>
        <taxon>Candidatus Troglogloeales</taxon>
        <taxon>Candidatus Manganitrophaceae</taxon>
        <taxon>Candidatus Manganitrophus</taxon>
    </lineage>
</organism>
<feature type="transmembrane region" description="Helical" evidence="7">
    <location>
        <begin position="175"/>
        <end position="199"/>
    </location>
</feature>
<protein>
    <submittedName>
        <fullName evidence="10">HAMP domain-containing protein</fullName>
    </submittedName>
</protein>
<dbReference type="PROSITE" id="PS50885">
    <property type="entry name" value="HAMP"/>
    <property type="match status" value="1"/>
</dbReference>
<evidence type="ECO:0000259" key="8">
    <source>
        <dbReference type="PROSITE" id="PS50111"/>
    </source>
</evidence>
<dbReference type="Pfam" id="PF00015">
    <property type="entry name" value="MCPsignal"/>
    <property type="match status" value="1"/>
</dbReference>
<dbReference type="GO" id="GO:0006935">
    <property type="term" value="P:chemotaxis"/>
    <property type="evidence" value="ECO:0007669"/>
    <property type="project" value="UniProtKB-KW"/>
</dbReference>
<keyword evidence="7" id="KW-0472">Membrane</keyword>
<feature type="coiled-coil region" evidence="5">
    <location>
        <begin position="442"/>
        <end position="480"/>
    </location>
</feature>
<dbReference type="PROSITE" id="PS50111">
    <property type="entry name" value="CHEMOTAXIS_TRANSDUC_2"/>
    <property type="match status" value="1"/>
</dbReference>
<comment type="similarity">
    <text evidence="3">Belongs to the methyl-accepting chemotaxis (MCP) protein family.</text>
</comment>
<dbReference type="SUPFAM" id="SSF58104">
    <property type="entry name" value="Methyl-accepting chemotaxis protein (MCP) signaling domain"/>
    <property type="match status" value="1"/>
</dbReference>
<evidence type="ECO:0000256" key="3">
    <source>
        <dbReference type="ARBA" id="ARBA00029447"/>
    </source>
</evidence>
<keyword evidence="4" id="KW-0807">Transducer</keyword>